<feature type="domain" description="GH16" evidence="4">
    <location>
        <begin position="17"/>
        <end position="237"/>
    </location>
</feature>
<proteinExistence type="predicted"/>
<dbReference type="EMBL" id="JBHRZG010000002">
    <property type="protein sequence ID" value="MFC3831706.1"/>
    <property type="molecule type" value="Genomic_DNA"/>
</dbReference>
<evidence type="ECO:0000313" key="6">
    <source>
        <dbReference type="Proteomes" id="UP001595803"/>
    </source>
</evidence>
<dbReference type="Pfam" id="PF00722">
    <property type="entry name" value="Glyco_hydro_16"/>
    <property type="match status" value="1"/>
</dbReference>
<dbReference type="PRINTS" id="PR00737">
    <property type="entry name" value="GLHYDRLASE16"/>
</dbReference>
<dbReference type="SUPFAM" id="SSF49899">
    <property type="entry name" value="Concanavalin A-like lectins/glucanases"/>
    <property type="match status" value="1"/>
</dbReference>
<accession>A0ABV7Z6G6</accession>
<evidence type="ECO:0000256" key="1">
    <source>
        <dbReference type="ARBA" id="ARBA00022801"/>
    </source>
</evidence>
<protein>
    <submittedName>
        <fullName evidence="5">Family 16 glycosylhydrolase</fullName>
    </submittedName>
</protein>
<feature type="signal peptide" evidence="3">
    <location>
        <begin position="1"/>
        <end position="21"/>
    </location>
</feature>
<gene>
    <name evidence="5" type="ORF">ACFOSB_02375</name>
</gene>
<dbReference type="InterPro" id="IPR008264">
    <property type="entry name" value="Beta_glucanase"/>
</dbReference>
<keyword evidence="1" id="KW-0378">Hydrolase</keyword>
<keyword evidence="2" id="KW-0326">Glycosidase</keyword>
<dbReference type="Gene3D" id="2.60.120.200">
    <property type="match status" value="1"/>
</dbReference>
<keyword evidence="3" id="KW-0732">Signal</keyword>
<dbReference type="InterPro" id="IPR013320">
    <property type="entry name" value="ConA-like_dom_sf"/>
</dbReference>
<keyword evidence="6" id="KW-1185">Reference proteome</keyword>
<dbReference type="RefSeq" id="WP_322473791.1">
    <property type="nucleotide sequence ID" value="NZ_JBHRZG010000002.1"/>
</dbReference>
<evidence type="ECO:0000259" key="4">
    <source>
        <dbReference type="PROSITE" id="PS51762"/>
    </source>
</evidence>
<evidence type="ECO:0000313" key="5">
    <source>
        <dbReference type="EMBL" id="MFC3831706.1"/>
    </source>
</evidence>
<comment type="caution">
    <text evidence="5">The sequence shown here is derived from an EMBL/GenBank/DDBJ whole genome shotgun (WGS) entry which is preliminary data.</text>
</comment>
<dbReference type="PROSITE" id="PS51762">
    <property type="entry name" value="GH16_2"/>
    <property type="match status" value="1"/>
</dbReference>
<evidence type="ECO:0000256" key="3">
    <source>
        <dbReference type="SAM" id="SignalP"/>
    </source>
</evidence>
<evidence type="ECO:0000256" key="2">
    <source>
        <dbReference type="ARBA" id="ARBA00023295"/>
    </source>
</evidence>
<dbReference type="Proteomes" id="UP001595803">
    <property type="component" value="Unassembled WGS sequence"/>
</dbReference>
<sequence>MRVRLTALLLGVATVLLGTGAAPQTTPGGAWRDDFLTLNRDRWVVSAGGTPFWVRGPLSGTWAPEHVQVQGGLLRLRLTVDARGGARAAELATRQVSGYGTYTARLRAAGPARSGSISAFFTYVDGSATELDVELPGDAPQALWTSVYRTVPIVRQRLTDTGRNLSTGFHTYAWEWTPQRVRFSVDGRVVHEVTDVVPTQAAHVMFNVWPSDSDFGGAWTPGERTMLVDWVSYEPLR</sequence>
<dbReference type="InterPro" id="IPR000757">
    <property type="entry name" value="Beta-glucanase-like"/>
</dbReference>
<name>A0ABV7Z6G6_9DEIO</name>
<feature type="chain" id="PRO_5045809451" evidence="3">
    <location>
        <begin position="22"/>
        <end position="237"/>
    </location>
</feature>
<organism evidence="5 6">
    <name type="scientific">Deinococcus rufus</name>
    <dbReference type="NCBI Taxonomy" id="2136097"/>
    <lineage>
        <taxon>Bacteria</taxon>
        <taxon>Thermotogati</taxon>
        <taxon>Deinococcota</taxon>
        <taxon>Deinococci</taxon>
        <taxon>Deinococcales</taxon>
        <taxon>Deinococcaceae</taxon>
        <taxon>Deinococcus</taxon>
    </lineage>
</organism>
<reference evidence="6" key="1">
    <citation type="journal article" date="2019" name="Int. J. Syst. Evol. Microbiol.">
        <title>The Global Catalogue of Microorganisms (GCM) 10K type strain sequencing project: providing services to taxonomists for standard genome sequencing and annotation.</title>
        <authorList>
            <consortium name="The Broad Institute Genomics Platform"/>
            <consortium name="The Broad Institute Genome Sequencing Center for Infectious Disease"/>
            <person name="Wu L."/>
            <person name="Ma J."/>
        </authorList>
    </citation>
    <scope>NUCLEOTIDE SEQUENCE [LARGE SCALE GENOMIC DNA]</scope>
    <source>
        <strain evidence="6">CCTCC AB 2017081</strain>
    </source>
</reference>